<keyword evidence="3" id="KW-1185">Reference proteome</keyword>
<feature type="transmembrane region" description="Helical" evidence="1">
    <location>
        <begin position="133"/>
        <end position="154"/>
    </location>
</feature>
<dbReference type="InterPro" id="IPR021214">
    <property type="entry name" value="DUF2568"/>
</dbReference>
<feature type="transmembrane region" description="Helical" evidence="1">
    <location>
        <begin position="161"/>
        <end position="181"/>
    </location>
</feature>
<sequence>MATPWALASHSPVLAGVALLLLIGLPTVFVTPGDKIQVPVAAPGWVTVGLVVLQLFAAVTASWAAWPVPVALLVWALVIGTVYTEIPRWRRLTGGDLVATGPVHLANEGLAFVFELLALALLAWWGATVGSGLALHLVLGIGTPLVAAVVWGLFAAPKARVALPLAGVLAVKALVFVTAMLCLDVLGHRTLAVVFGVLVTANTVIATLDREAAFRKVDVSPGAVITNVRRVL</sequence>
<name>A0ABP8Q5A5_9ACTN</name>
<dbReference type="Pfam" id="PF10823">
    <property type="entry name" value="DUF2568"/>
    <property type="match status" value="1"/>
</dbReference>
<gene>
    <name evidence="2" type="ORF">GCM10023191_041790</name>
</gene>
<keyword evidence="1" id="KW-1133">Transmembrane helix</keyword>
<feature type="transmembrane region" description="Helical" evidence="1">
    <location>
        <begin position="63"/>
        <end position="84"/>
    </location>
</feature>
<keyword evidence="1" id="KW-0472">Membrane</keyword>
<protein>
    <submittedName>
        <fullName evidence="2">Uncharacterized protein</fullName>
    </submittedName>
</protein>
<feature type="transmembrane region" description="Helical" evidence="1">
    <location>
        <begin position="187"/>
        <end position="208"/>
    </location>
</feature>
<keyword evidence="1" id="KW-0812">Transmembrane</keyword>
<dbReference type="Proteomes" id="UP001500503">
    <property type="component" value="Unassembled WGS sequence"/>
</dbReference>
<evidence type="ECO:0000313" key="2">
    <source>
        <dbReference type="EMBL" id="GAA4497767.1"/>
    </source>
</evidence>
<feature type="transmembrane region" description="Helical" evidence="1">
    <location>
        <begin position="12"/>
        <end position="31"/>
    </location>
</feature>
<organism evidence="2 3">
    <name type="scientific">Actinoallomurus oryzae</name>
    <dbReference type="NCBI Taxonomy" id="502180"/>
    <lineage>
        <taxon>Bacteria</taxon>
        <taxon>Bacillati</taxon>
        <taxon>Actinomycetota</taxon>
        <taxon>Actinomycetes</taxon>
        <taxon>Streptosporangiales</taxon>
        <taxon>Thermomonosporaceae</taxon>
        <taxon>Actinoallomurus</taxon>
    </lineage>
</organism>
<reference evidence="3" key="1">
    <citation type="journal article" date="2019" name="Int. J. Syst. Evol. Microbiol.">
        <title>The Global Catalogue of Microorganisms (GCM) 10K type strain sequencing project: providing services to taxonomists for standard genome sequencing and annotation.</title>
        <authorList>
            <consortium name="The Broad Institute Genomics Platform"/>
            <consortium name="The Broad Institute Genome Sequencing Center for Infectious Disease"/>
            <person name="Wu L."/>
            <person name="Ma J."/>
        </authorList>
    </citation>
    <scope>NUCLEOTIDE SEQUENCE [LARGE SCALE GENOMIC DNA]</scope>
    <source>
        <strain evidence="3">JCM 17933</strain>
    </source>
</reference>
<proteinExistence type="predicted"/>
<accession>A0ABP8Q5A5</accession>
<evidence type="ECO:0000313" key="3">
    <source>
        <dbReference type="Proteomes" id="UP001500503"/>
    </source>
</evidence>
<dbReference type="EMBL" id="BAABHF010000022">
    <property type="protein sequence ID" value="GAA4497767.1"/>
    <property type="molecule type" value="Genomic_DNA"/>
</dbReference>
<comment type="caution">
    <text evidence="2">The sequence shown here is derived from an EMBL/GenBank/DDBJ whole genome shotgun (WGS) entry which is preliminary data.</text>
</comment>
<feature type="transmembrane region" description="Helical" evidence="1">
    <location>
        <begin position="38"/>
        <end position="57"/>
    </location>
</feature>
<dbReference type="RefSeq" id="WP_345466144.1">
    <property type="nucleotide sequence ID" value="NZ_BAABHF010000022.1"/>
</dbReference>
<feature type="transmembrane region" description="Helical" evidence="1">
    <location>
        <begin position="105"/>
        <end position="127"/>
    </location>
</feature>
<evidence type="ECO:0000256" key="1">
    <source>
        <dbReference type="SAM" id="Phobius"/>
    </source>
</evidence>